<dbReference type="PATRIC" id="fig|1187852.3.peg.1911"/>
<dbReference type="Proteomes" id="UP000036449">
    <property type="component" value="Unassembled WGS sequence"/>
</dbReference>
<sequence>MSDPSLRWRPLREPDLTAASAVAALVHPDYPEDDAVMAERLHLCPEGCFALAAGDALLGYAVGHPWQARTVPALDTLLGALPDPAGAWCIHDVALLPEARGRGAAAEIVGLMLREAARRSLPETVLVAVGDAAGFWHRHGFRPIPAPPPPGYGTGATLMVRGLAAGA</sequence>
<dbReference type="PROSITE" id="PS51186">
    <property type="entry name" value="GNAT"/>
    <property type="match status" value="1"/>
</dbReference>
<accession>A0A0J6SPL5</accession>
<dbReference type="GO" id="GO:0016747">
    <property type="term" value="F:acyltransferase activity, transferring groups other than amino-acyl groups"/>
    <property type="evidence" value="ECO:0007669"/>
    <property type="project" value="InterPro"/>
</dbReference>
<dbReference type="AlphaFoldDB" id="A0A0J6SPL5"/>
<evidence type="ECO:0000313" key="3">
    <source>
        <dbReference type="Proteomes" id="UP000036449"/>
    </source>
</evidence>
<protein>
    <recommendedName>
        <fullName evidence="1">N-acetyltransferase domain-containing protein</fullName>
    </recommendedName>
</protein>
<dbReference type="Pfam" id="PF00583">
    <property type="entry name" value="Acetyltransf_1"/>
    <property type="match status" value="1"/>
</dbReference>
<comment type="caution">
    <text evidence="2">The sequence shown here is derived from an EMBL/GenBank/DDBJ whole genome shotgun (WGS) entry which is preliminary data.</text>
</comment>
<keyword evidence="3" id="KW-1185">Reference proteome</keyword>
<name>A0A0J6SPL5_9HYPH</name>
<feature type="domain" description="N-acetyltransferase" evidence="1">
    <location>
        <begin position="6"/>
        <end position="164"/>
    </location>
</feature>
<proteinExistence type="predicted"/>
<dbReference type="EMBL" id="LABZ01000166">
    <property type="protein sequence ID" value="KMO35328.1"/>
    <property type="molecule type" value="Genomic_DNA"/>
</dbReference>
<dbReference type="InterPro" id="IPR000182">
    <property type="entry name" value="GNAT_dom"/>
</dbReference>
<dbReference type="InterPro" id="IPR016181">
    <property type="entry name" value="Acyl_CoA_acyltransferase"/>
</dbReference>
<dbReference type="SUPFAM" id="SSF55729">
    <property type="entry name" value="Acyl-CoA N-acyltransferases (Nat)"/>
    <property type="match status" value="1"/>
</dbReference>
<evidence type="ECO:0000259" key="1">
    <source>
        <dbReference type="PROSITE" id="PS51186"/>
    </source>
</evidence>
<organism evidence="2 3">
    <name type="scientific">Methylobacterium tarhaniae</name>
    <dbReference type="NCBI Taxonomy" id="1187852"/>
    <lineage>
        <taxon>Bacteria</taxon>
        <taxon>Pseudomonadati</taxon>
        <taxon>Pseudomonadota</taxon>
        <taxon>Alphaproteobacteria</taxon>
        <taxon>Hyphomicrobiales</taxon>
        <taxon>Methylobacteriaceae</taxon>
        <taxon>Methylobacterium</taxon>
    </lineage>
</organism>
<evidence type="ECO:0000313" key="2">
    <source>
        <dbReference type="EMBL" id="KMO35328.1"/>
    </source>
</evidence>
<dbReference type="CDD" id="cd04301">
    <property type="entry name" value="NAT_SF"/>
    <property type="match status" value="1"/>
</dbReference>
<gene>
    <name evidence="2" type="ORF">VQ03_22010</name>
</gene>
<reference evidence="2 3" key="1">
    <citation type="submission" date="2015-03" db="EMBL/GenBank/DDBJ databases">
        <title>Genome sequencing of Methylobacterium tarhaniae DSM 25844.</title>
        <authorList>
            <person name="Chaudhry V."/>
            <person name="Patil P.B."/>
        </authorList>
    </citation>
    <scope>NUCLEOTIDE SEQUENCE [LARGE SCALE GENOMIC DNA]</scope>
    <source>
        <strain evidence="2 3">DSM 25844</strain>
    </source>
</reference>
<dbReference type="Gene3D" id="3.40.630.30">
    <property type="match status" value="1"/>
</dbReference>